<keyword evidence="9" id="KW-1185">Reference proteome</keyword>
<evidence type="ECO:0000313" key="9">
    <source>
        <dbReference type="Proteomes" id="UP000005741"/>
    </source>
</evidence>
<dbReference type="OrthoDB" id="113255at2157"/>
<evidence type="ECO:0000256" key="4">
    <source>
        <dbReference type="ARBA" id="ARBA00023136"/>
    </source>
</evidence>
<dbReference type="HOGENOM" id="CLU_551673_0_0_2"/>
<gene>
    <name evidence="8" type="ORF">Metlim_1137</name>
</gene>
<dbReference type="STRING" id="937775.Metlim_1137"/>
<protein>
    <recommendedName>
        <fullName evidence="7">Yip1 domain-containing protein</fullName>
    </recommendedName>
</protein>
<dbReference type="InParanoid" id="H1Z0J1"/>
<feature type="transmembrane region" description="Helical" evidence="6">
    <location>
        <begin position="351"/>
        <end position="371"/>
    </location>
</feature>
<evidence type="ECO:0000256" key="5">
    <source>
        <dbReference type="SAM" id="MobiDB-lite"/>
    </source>
</evidence>
<feature type="transmembrane region" description="Helical" evidence="6">
    <location>
        <begin position="263"/>
        <end position="284"/>
    </location>
</feature>
<evidence type="ECO:0000259" key="7">
    <source>
        <dbReference type="Pfam" id="PF04893"/>
    </source>
</evidence>
<dbReference type="Proteomes" id="UP000005741">
    <property type="component" value="Chromosome"/>
</dbReference>
<reference evidence="8 9" key="1">
    <citation type="submission" date="2011-10" db="EMBL/GenBank/DDBJ databases">
        <title>The Improved High-Quality Draft genome of Methanoplanus limicola DSM 2279.</title>
        <authorList>
            <consortium name="US DOE Joint Genome Institute (JGI-PGF)"/>
            <person name="Lucas S."/>
            <person name="Copeland A."/>
            <person name="Lapidus A."/>
            <person name="Glavina del Rio T."/>
            <person name="Dalin E."/>
            <person name="Tice H."/>
            <person name="Bruce D."/>
            <person name="Goodwin L."/>
            <person name="Pitluck S."/>
            <person name="Peters L."/>
            <person name="Mikhailova N."/>
            <person name="Lu M."/>
            <person name="Kyrpides N."/>
            <person name="Mavromatis K."/>
            <person name="Ivanova N."/>
            <person name="Markowitz V."/>
            <person name="Cheng J.-F."/>
            <person name="Hugenholtz P."/>
            <person name="Woyke T."/>
            <person name="Wu D."/>
            <person name="Wirth R."/>
            <person name="Brambilla E.-M."/>
            <person name="Klenk H.-P."/>
            <person name="Eisen J.A."/>
        </authorList>
    </citation>
    <scope>NUCLEOTIDE SEQUENCE [LARGE SCALE GENOMIC DNA]</scope>
    <source>
        <strain evidence="8 9">DSM 2279</strain>
    </source>
</reference>
<keyword evidence="4 6" id="KW-0472">Membrane</keyword>
<dbReference type="EMBL" id="CM001436">
    <property type="protein sequence ID" value="EHQ35248.1"/>
    <property type="molecule type" value="Genomic_DNA"/>
</dbReference>
<feature type="region of interest" description="Disordered" evidence="5">
    <location>
        <begin position="100"/>
        <end position="222"/>
    </location>
</feature>
<feature type="domain" description="Yip1" evidence="7">
    <location>
        <begin position="242"/>
        <end position="408"/>
    </location>
</feature>
<evidence type="ECO:0000313" key="8">
    <source>
        <dbReference type="EMBL" id="EHQ35248.1"/>
    </source>
</evidence>
<dbReference type="AlphaFoldDB" id="H1Z0J1"/>
<dbReference type="GO" id="GO:0016020">
    <property type="term" value="C:membrane"/>
    <property type="evidence" value="ECO:0007669"/>
    <property type="project" value="UniProtKB-SubCell"/>
</dbReference>
<feature type="transmembrane region" description="Helical" evidence="6">
    <location>
        <begin position="305"/>
        <end position="331"/>
    </location>
</feature>
<comment type="subcellular location">
    <subcellularLocation>
        <location evidence="1">Membrane</location>
        <topology evidence="1">Multi-pass membrane protein</topology>
    </subcellularLocation>
</comment>
<dbReference type="InterPro" id="IPR006977">
    <property type="entry name" value="Yip1_dom"/>
</dbReference>
<dbReference type="Pfam" id="PF04893">
    <property type="entry name" value="Yip1"/>
    <property type="match status" value="1"/>
</dbReference>
<keyword evidence="2 6" id="KW-0812">Transmembrane</keyword>
<evidence type="ECO:0000256" key="6">
    <source>
        <dbReference type="SAM" id="Phobius"/>
    </source>
</evidence>
<feature type="compositionally biased region" description="Basic and acidic residues" evidence="5">
    <location>
        <begin position="163"/>
        <end position="193"/>
    </location>
</feature>
<evidence type="ECO:0000256" key="1">
    <source>
        <dbReference type="ARBA" id="ARBA00004141"/>
    </source>
</evidence>
<sequence>MIYSVVPESGIYKEPSLSVSFNAPDGSKKRIILNFSGYAGEIERNHLKNEIENIIFHHRKSGAENNHIRTSGYSPEHSVKKSPPQTGTFQYTATERQYPQNYQRDPFQTNPGNNSFESENYSRSCEIPYNERRTANQNNLYRKRKQTESYGSYGDQNHYSGQRGRDEYDSYDYESKNRPYGYQKEDYDYHASEEYPPPVRRTRQSKVKTARPKKRRSRNTDILGGTYSGGFAGSDSLTGTLIGLIISPDQTFSSNRSKELIEAVPVMIVSLALFALLSSVILGMMTSSSATAYPGLSALSDFGTLIFIVIESVIFGSMAMFLCGIILYFVGSYEGFDNDMQDYIKVAAYSSAPFALAGIIPVFGIIIAPVWSIILQIKGLRETFSMNQAQSMFAVLIMVLIFAVLFFIFVTLGDDNFSIFGSS</sequence>
<proteinExistence type="predicted"/>
<accession>H1Z0J1</accession>
<dbReference type="RefSeq" id="WP_004076991.1">
    <property type="nucleotide sequence ID" value="NZ_CM001436.1"/>
</dbReference>
<feature type="compositionally biased region" description="Polar residues" evidence="5">
    <location>
        <begin position="148"/>
        <end position="160"/>
    </location>
</feature>
<organism evidence="8 9">
    <name type="scientific">Methanoplanus limicola DSM 2279</name>
    <dbReference type="NCBI Taxonomy" id="937775"/>
    <lineage>
        <taxon>Archaea</taxon>
        <taxon>Methanobacteriati</taxon>
        <taxon>Methanobacteriota</taxon>
        <taxon>Stenosarchaea group</taxon>
        <taxon>Methanomicrobia</taxon>
        <taxon>Methanomicrobiales</taxon>
        <taxon>Methanomicrobiaceae</taxon>
        <taxon>Methanoplanus</taxon>
    </lineage>
</organism>
<feature type="region of interest" description="Disordered" evidence="5">
    <location>
        <begin position="63"/>
        <end position="87"/>
    </location>
</feature>
<feature type="transmembrane region" description="Helical" evidence="6">
    <location>
        <begin position="392"/>
        <end position="413"/>
    </location>
</feature>
<evidence type="ECO:0000256" key="3">
    <source>
        <dbReference type="ARBA" id="ARBA00022989"/>
    </source>
</evidence>
<feature type="compositionally biased region" description="Basic residues" evidence="5">
    <location>
        <begin position="200"/>
        <end position="217"/>
    </location>
</feature>
<keyword evidence="3 6" id="KW-1133">Transmembrane helix</keyword>
<name>H1Z0J1_9EURY</name>
<evidence type="ECO:0000256" key="2">
    <source>
        <dbReference type="ARBA" id="ARBA00022692"/>
    </source>
</evidence>
<feature type="compositionally biased region" description="Polar residues" evidence="5">
    <location>
        <begin position="100"/>
        <end position="123"/>
    </location>
</feature>